<dbReference type="Proteomes" id="UP000634136">
    <property type="component" value="Unassembled WGS sequence"/>
</dbReference>
<keyword evidence="1" id="KW-0732">Signal</keyword>
<evidence type="ECO:0000313" key="3">
    <source>
        <dbReference type="EMBL" id="KAF7811257.1"/>
    </source>
</evidence>
<dbReference type="GO" id="GO:0004523">
    <property type="term" value="F:RNA-DNA hybrid ribonuclease activity"/>
    <property type="evidence" value="ECO:0007669"/>
    <property type="project" value="InterPro"/>
</dbReference>
<gene>
    <name evidence="3" type="ORF">G2W53_032233</name>
</gene>
<proteinExistence type="predicted"/>
<evidence type="ECO:0000259" key="2">
    <source>
        <dbReference type="Pfam" id="PF13456"/>
    </source>
</evidence>
<keyword evidence="3" id="KW-0695">RNA-directed DNA polymerase</keyword>
<feature type="signal peptide" evidence="1">
    <location>
        <begin position="1"/>
        <end position="17"/>
    </location>
</feature>
<dbReference type="GO" id="GO:0003676">
    <property type="term" value="F:nucleic acid binding"/>
    <property type="evidence" value="ECO:0007669"/>
    <property type="project" value="InterPro"/>
</dbReference>
<keyword evidence="3" id="KW-0808">Transferase</keyword>
<sequence>MKASRALLLAGTSSILASRIFCKSSSTTPGSLFFGAITSLGTSMNSTTPFETLGFSLIDQYTQNQNRRKTRRSKKVLNVWRTKKNASCGNNGTIKKQKFQMVKSWSWSEEEDDNLLDEENLIHILRDCQVSSNVWSSLKVSSSFYQTPIQSWLKLNAKDSSTSSFNIPWNTIFTYTVRGIWLTRNENFFKGKALNPAVLVNQILQKAAEYSHLSSHCRPAPATHTIQVSWTKPQPPFLKLNVDGSCAEKQLGSSGIIRDDKGNHVLSFSHFTGSGNIFIAELWALQIGIQLAVKQRVNYLEIESNSLTPVISFLWLTIAGTSWLPSNSGKSDTATGKPTLALML</sequence>
<dbReference type="Gene3D" id="3.30.420.10">
    <property type="entry name" value="Ribonuclease H-like superfamily/Ribonuclease H"/>
    <property type="match status" value="1"/>
</dbReference>
<feature type="domain" description="RNase H type-1" evidence="2">
    <location>
        <begin position="241"/>
        <end position="307"/>
    </location>
</feature>
<reference evidence="3" key="1">
    <citation type="submission" date="2020-09" db="EMBL/GenBank/DDBJ databases">
        <title>Genome-Enabled Discovery of Anthraquinone Biosynthesis in Senna tora.</title>
        <authorList>
            <person name="Kang S.-H."/>
            <person name="Pandey R.P."/>
            <person name="Lee C.-M."/>
            <person name="Sim J.-S."/>
            <person name="Jeong J.-T."/>
            <person name="Choi B.-S."/>
            <person name="Jung M."/>
            <person name="Ginzburg D."/>
            <person name="Zhao K."/>
            <person name="Won S.Y."/>
            <person name="Oh T.-J."/>
            <person name="Yu Y."/>
            <person name="Kim N.-H."/>
            <person name="Lee O.R."/>
            <person name="Lee T.-H."/>
            <person name="Bashyal P."/>
            <person name="Kim T.-S."/>
            <person name="Lee W.-H."/>
            <person name="Kawkins C."/>
            <person name="Kim C.-K."/>
            <person name="Kim J.S."/>
            <person name="Ahn B.O."/>
            <person name="Rhee S.Y."/>
            <person name="Sohng J.K."/>
        </authorList>
    </citation>
    <scope>NUCLEOTIDE SEQUENCE</scope>
    <source>
        <tissue evidence="3">Leaf</tissue>
    </source>
</reference>
<evidence type="ECO:0000313" key="4">
    <source>
        <dbReference type="Proteomes" id="UP000634136"/>
    </source>
</evidence>
<name>A0A834SXW9_9FABA</name>
<keyword evidence="3" id="KW-0548">Nucleotidyltransferase</keyword>
<accession>A0A834SXW9</accession>
<dbReference type="SUPFAM" id="SSF53098">
    <property type="entry name" value="Ribonuclease H-like"/>
    <property type="match status" value="1"/>
</dbReference>
<dbReference type="InterPro" id="IPR012337">
    <property type="entry name" value="RNaseH-like_sf"/>
</dbReference>
<dbReference type="InterPro" id="IPR053151">
    <property type="entry name" value="RNase_H-like"/>
</dbReference>
<dbReference type="PANTHER" id="PTHR47723:SF19">
    <property type="entry name" value="POLYNUCLEOTIDYL TRANSFERASE, RIBONUCLEASE H-LIKE SUPERFAMILY PROTEIN"/>
    <property type="match status" value="1"/>
</dbReference>
<organism evidence="3 4">
    <name type="scientific">Senna tora</name>
    <dbReference type="NCBI Taxonomy" id="362788"/>
    <lineage>
        <taxon>Eukaryota</taxon>
        <taxon>Viridiplantae</taxon>
        <taxon>Streptophyta</taxon>
        <taxon>Embryophyta</taxon>
        <taxon>Tracheophyta</taxon>
        <taxon>Spermatophyta</taxon>
        <taxon>Magnoliopsida</taxon>
        <taxon>eudicotyledons</taxon>
        <taxon>Gunneridae</taxon>
        <taxon>Pentapetalae</taxon>
        <taxon>rosids</taxon>
        <taxon>fabids</taxon>
        <taxon>Fabales</taxon>
        <taxon>Fabaceae</taxon>
        <taxon>Caesalpinioideae</taxon>
        <taxon>Cassia clade</taxon>
        <taxon>Senna</taxon>
    </lineage>
</organism>
<evidence type="ECO:0000256" key="1">
    <source>
        <dbReference type="SAM" id="SignalP"/>
    </source>
</evidence>
<protein>
    <submittedName>
        <fullName evidence="3">Reverse transcriptase</fullName>
    </submittedName>
</protein>
<dbReference type="InterPro" id="IPR044730">
    <property type="entry name" value="RNase_H-like_dom_plant"/>
</dbReference>
<dbReference type="InterPro" id="IPR036397">
    <property type="entry name" value="RNaseH_sf"/>
</dbReference>
<comment type="caution">
    <text evidence="3">The sequence shown here is derived from an EMBL/GenBank/DDBJ whole genome shotgun (WGS) entry which is preliminary data.</text>
</comment>
<dbReference type="CDD" id="cd06222">
    <property type="entry name" value="RNase_H_like"/>
    <property type="match status" value="1"/>
</dbReference>
<dbReference type="EMBL" id="JAAIUW010000010">
    <property type="protein sequence ID" value="KAF7811257.1"/>
    <property type="molecule type" value="Genomic_DNA"/>
</dbReference>
<dbReference type="Pfam" id="PF13456">
    <property type="entry name" value="RVT_3"/>
    <property type="match status" value="1"/>
</dbReference>
<dbReference type="AlphaFoldDB" id="A0A834SXW9"/>
<keyword evidence="4" id="KW-1185">Reference proteome</keyword>
<dbReference type="InterPro" id="IPR002156">
    <property type="entry name" value="RNaseH_domain"/>
</dbReference>
<dbReference type="OrthoDB" id="1380667at2759"/>
<dbReference type="GO" id="GO:0003964">
    <property type="term" value="F:RNA-directed DNA polymerase activity"/>
    <property type="evidence" value="ECO:0007669"/>
    <property type="project" value="UniProtKB-KW"/>
</dbReference>
<dbReference type="PANTHER" id="PTHR47723">
    <property type="entry name" value="OS05G0353850 PROTEIN"/>
    <property type="match status" value="1"/>
</dbReference>
<feature type="chain" id="PRO_5032632093" evidence="1">
    <location>
        <begin position="18"/>
        <end position="344"/>
    </location>
</feature>